<feature type="transmembrane region" description="Helical" evidence="6">
    <location>
        <begin position="12"/>
        <end position="30"/>
    </location>
</feature>
<dbReference type="PANTHER" id="PTHR31632">
    <property type="entry name" value="IRON TRANSPORTER FTH1"/>
    <property type="match status" value="1"/>
</dbReference>
<accession>A0A1B1YST7</accession>
<feature type="transmembrane region" description="Helical" evidence="6">
    <location>
        <begin position="169"/>
        <end position="189"/>
    </location>
</feature>
<evidence type="ECO:0000256" key="1">
    <source>
        <dbReference type="ARBA" id="ARBA00004141"/>
    </source>
</evidence>
<dbReference type="GO" id="GO:0015093">
    <property type="term" value="F:ferrous iron transmembrane transporter activity"/>
    <property type="evidence" value="ECO:0007669"/>
    <property type="project" value="TreeGrafter"/>
</dbReference>
<dbReference type="OrthoDB" id="5764104at2"/>
<feature type="transmembrane region" description="Helical" evidence="6">
    <location>
        <begin position="37"/>
        <end position="55"/>
    </location>
</feature>
<feature type="transmembrane region" description="Helical" evidence="6">
    <location>
        <begin position="105"/>
        <end position="128"/>
    </location>
</feature>
<dbReference type="RefSeq" id="WP_068803379.1">
    <property type="nucleotide sequence ID" value="NZ_CP014671.1"/>
</dbReference>
<keyword evidence="8" id="KW-1185">Reference proteome</keyword>
<protein>
    <recommendedName>
        <fullName evidence="9">Iron permease</fullName>
    </recommendedName>
</protein>
<dbReference type="AlphaFoldDB" id="A0A1B1YST7"/>
<keyword evidence="5 6" id="KW-0472">Membrane</keyword>
<gene>
    <name evidence="7" type="ORF">PG2T_05820</name>
</gene>
<dbReference type="KEGG" id="gbi:PG2T_05820"/>
<sequence length="270" mass="28769">MNSPLLDSVVVVLREVLEFSLLVGILLVAGRCAALRARWLVPALLAGLAGAGLYGARLRVVSAWFDGVGYEVVNAGLQILVYALILAVIGLWVRSRHREPARALPWVMAGAVALAVTREGSEIFLYFSAFMGRPRAVPDLLIGSVLGIGVGFSIGALLYYLLLAFRRPVTFALTVGLLALVGAGMWSQATMLLVQADWLPASQPLWNSSAWLPESSLLGQLLYALIGYEATPGPWQVGLYGASILLALGVAAAAARGGGMVRHSRRRPPR</sequence>
<dbReference type="FunCoup" id="A0A1B1YST7">
    <property type="interactions" value="19"/>
</dbReference>
<reference evidence="8" key="1">
    <citation type="submission" date="2016-03" db="EMBL/GenBank/DDBJ databases">
        <title>Complete genome sequence of Solimmundus cernigliae, representing a novel lineage of polycyclic aromatic hydrocarbon degraders within the Gammaproteobacteria.</title>
        <authorList>
            <person name="Singleton D.R."/>
            <person name="Dickey A.N."/>
            <person name="Scholl E.H."/>
            <person name="Wright F.A."/>
            <person name="Aitken M.D."/>
        </authorList>
    </citation>
    <scope>NUCLEOTIDE SEQUENCE [LARGE SCALE GENOMIC DNA]</scope>
    <source>
        <strain evidence="8">TR3.2</strain>
    </source>
</reference>
<dbReference type="InParanoid" id="A0A1B1YST7"/>
<evidence type="ECO:0008006" key="9">
    <source>
        <dbReference type="Google" id="ProtNLM"/>
    </source>
</evidence>
<proteinExistence type="inferred from homology"/>
<dbReference type="EMBL" id="CP014671">
    <property type="protein sequence ID" value="ANX03757.1"/>
    <property type="molecule type" value="Genomic_DNA"/>
</dbReference>
<dbReference type="Proteomes" id="UP000092952">
    <property type="component" value="Chromosome"/>
</dbReference>
<evidence type="ECO:0000256" key="5">
    <source>
        <dbReference type="ARBA" id="ARBA00023136"/>
    </source>
</evidence>
<dbReference type="STRING" id="1810504.PG2T_05820"/>
<dbReference type="PANTHER" id="PTHR31632:SF2">
    <property type="entry name" value="PLASMA MEMBRANE IRON PERMEASE"/>
    <property type="match status" value="1"/>
</dbReference>
<dbReference type="InterPro" id="IPR004923">
    <property type="entry name" value="FTR1/Fip1/EfeU"/>
</dbReference>
<feature type="transmembrane region" description="Helical" evidence="6">
    <location>
        <begin position="75"/>
        <end position="93"/>
    </location>
</feature>
<evidence type="ECO:0000256" key="4">
    <source>
        <dbReference type="ARBA" id="ARBA00022989"/>
    </source>
</evidence>
<comment type="similarity">
    <text evidence="2">Belongs to the oxidase-dependent Fe transporter (OFeT) (TC 9.A.10.1) family.</text>
</comment>
<keyword evidence="4 6" id="KW-1133">Transmembrane helix</keyword>
<evidence type="ECO:0000313" key="8">
    <source>
        <dbReference type="Proteomes" id="UP000092952"/>
    </source>
</evidence>
<keyword evidence="3 6" id="KW-0812">Transmembrane</keyword>
<comment type="subcellular location">
    <subcellularLocation>
        <location evidence="1">Membrane</location>
        <topology evidence="1">Multi-pass membrane protein</topology>
    </subcellularLocation>
</comment>
<evidence type="ECO:0000256" key="2">
    <source>
        <dbReference type="ARBA" id="ARBA00008333"/>
    </source>
</evidence>
<evidence type="ECO:0000256" key="6">
    <source>
        <dbReference type="SAM" id="Phobius"/>
    </source>
</evidence>
<feature type="transmembrane region" description="Helical" evidence="6">
    <location>
        <begin position="140"/>
        <end position="162"/>
    </location>
</feature>
<evidence type="ECO:0000256" key="3">
    <source>
        <dbReference type="ARBA" id="ARBA00022692"/>
    </source>
</evidence>
<name>A0A1B1YST7_9GAMM</name>
<organism evidence="7 8">
    <name type="scientific">Immundisolibacter cernigliae</name>
    <dbReference type="NCBI Taxonomy" id="1810504"/>
    <lineage>
        <taxon>Bacteria</taxon>
        <taxon>Pseudomonadati</taxon>
        <taxon>Pseudomonadota</taxon>
        <taxon>Gammaproteobacteria</taxon>
        <taxon>Immundisolibacterales</taxon>
        <taxon>Immundisolibacteraceae</taxon>
        <taxon>Immundisolibacter</taxon>
    </lineage>
</organism>
<dbReference type="GO" id="GO:0033573">
    <property type="term" value="C:high-affinity iron permease complex"/>
    <property type="evidence" value="ECO:0007669"/>
    <property type="project" value="InterPro"/>
</dbReference>
<feature type="transmembrane region" description="Helical" evidence="6">
    <location>
        <begin position="237"/>
        <end position="257"/>
    </location>
</feature>
<evidence type="ECO:0000313" key="7">
    <source>
        <dbReference type="EMBL" id="ANX03757.1"/>
    </source>
</evidence>